<comment type="caution">
    <text evidence="1">The sequence shown here is derived from an EMBL/GenBank/DDBJ whole genome shotgun (WGS) entry which is preliminary data.</text>
</comment>
<name>A0A1M3KW49_9BACT</name>
<evidence type="ECO:0000313" key="1">
    <source>
        <dbReference type="EMBL" id="OJX56603.1"/>
    </source>
</evidence>
<gene>
    <name evidence="1" type="ORF">BGO89_08595</name>
</gene>
<reference evidence="1 2" key="1">
    <citation type="submission" date="2016-09" db="EMBL/GenBank/DDBJ databases">
        <title>Genome-resolved meta-omics ties microbial dynamics to process performance in biotechnology for thiocyanate degradation.</title>
        <authorList>
            <person name="Kantor R.S."/>
            <person name="Huddy R.J."/>
            <person name="Iyer R."/>
            <person name="Thomas B.C."/>
            <person name="Brown C.T."/>
            <person name="Anantharaman K."/>
            <person name="Tringe S."/>
            <person name="Hettich R.L."/>
            <person name="Harrison S.T."/>
            <person name="Banfield J.F."/>
        </authorList>
    </citation>
    <scope>NUCLEOTIDE SEQUENCE [LARGE SCALE GENOMIC DNA]</scope>
    <source>
        <strain evidence="1">59-99</strain>
    </source>
</reference>
<evidence type="ECO:0008006" key="3">
    <source>
        <dbReference type="Google" id="ProtNLM"/>
    </source>
</evidence>
<accession>A0A1M3KW49</accession>
<proteinExistence type="predicted"/>
<dbReference type="SUPFAM" id="SSF50939">
    <property type="entry name" value="Sialidases"/>
    <property type="match status" value="1"/>
</dbReference>
<dbReference type="InterPro" id="IPR036278">
    <property type="entry name" value="Sialidase_sf"/>
</dbReference>
<dbReference type="AlphaFoldDB" id="A0A1M3KW49"/>
<dbReference type="Proteomes" id="UP000184233">
    <property type="component" value="Unassembled WGS sequence"/>
</dbReference>
<dbReference type="EMBL" id="MKVH01000024">
    <property type="protein sequence ID" value="OJX56603.1"/>
    <property type="molecule type" value="Genomic_DNA"/>
</dbReference>
<protein>
    <recommendedName>
        <fullName evidence="3">Sialidase domain-containing protein</fullName>
    </recommendedName>
</protein>
<sequence length="228" mass="25080">MTVIGRLPNWTLDTTSYRYDRVRESWEKMTNPLGSEDRVVLANGDILSLSNRRIVRRTACNGVSMAFGPDNAVDKIHHLSDGSILAYIRRGPDTVSSAVCMSTDDGATFSPHPAFEGLDDNLHFVVEGADRVLIATAAEKFLNVVGDTAVVIPPPYEETAAPYPDLVPIAHDASRFLALNARCCPQDAALYDLDAKRWYGLTFSTGERCRPRYAAMAMRRSTGTVRPS</sequence>
<organism evidence="1 2">
    <name type="scientific">Candidatus Kapaibacterium thiocyanatum</name>
    <dbReference type="NCBI Taxonomy" id="1895771"/>
    <lineage>
        <taxon>Bacteria</taxon>
        <taxon>Pseudomonadati</taxon>
        <taxon>Candidatus Kapaibacteriota</taxon>
        <taxon>Candidatus Kapaibacteriia</taxon>
        <taxon>Candidatus Kapaibacteriales</taxon>
        <taxon>Candidatus Kapaibacteriaceae</taxon>
        <taxon>Candidatus Kapaibacterium</taxon>
    </lineage>
</organism>
<dbReference type="CDD" id="cd15482">
    <property type="entry name" value="Sialidase_non-viral"/>
    <property type="match status" value="1"/>
</dbReference>
<evidence type="ECO:0000313" key="2">
    <source>
        <dbReference type="Proteomes" id="UP000184233"/>
    </source>
</evidence>